<dbReference type="InterPro" id="IPR003737">
    <property type="entry name" value="GlcNAc_PI_deacetylase-related"/>
</dbReference>
<dbReference type="Proteomes" id="UP001379533">
    <property type="component" value="Chromosome"/>
</dbReference>
<reference evidence="1 2" key="1">
    <citation type="submission" date="2021-12" db="EMBL/GenBank/DDBJ databases">
        <title>Discovery of the Pendulisporaceae a myxobacterial family with distinct sporulation behavior and unique specialized metabolism.</title>
        <authorList>
            <person name="Garcia R."/>
            <person name="Popoff A."/>
            <person name="Bader C.D."/>
            <person name="Loehr J."/>
            <person name="Walesch S."/>
            <person name="Walt C."/>
            <person name="Boldt J."/>
            <person name="Bunk B."/>
            <person name="Haeckl F.J.F.P.J."/>
            <person name="Gunesch A.P."/>
            <person name="Birkelbach J."/>
            <person name="Nuebel U."/>
            <person name="Pietschmann T."/>
            <person name="Bach T."/>
            <person name="Mueller R."/>
        </authorList>
    </citation>
    <scope>NUCLEOTIDE SEQUENCE [LARGE SCALE GENOMIC DNA]</scope>
    <source>
        <strain evidence="1 2">MSr12523</strain>
    </source>
</reference>
<name>A0ABZ2K1A3_9BACT</name>
<gene>
    <name evidence="1" type="ORF">LZC95_30875</name>
</gene>
<dbReference type="Gene3D" id="3.40.50.10320">
    <property type="entry name" value="LmbE-like"/>
    <property type="match status" value="1"/>
</dbReference>
<dbReference type="PANTHER" id="PTHR12993">
    <property type="entry name" value="N-ACETYLGLUCOSAMINYL-PHOSPHATIDYLINOSITOL DE-N-ACETYLASE-RELATED"/>
    <property type="match status" value="1"/>
</dbReference>
<keyword evidence="2" id="KW-1185">Reference proteome</keyword>
<accession>A0ABZ2K1A3</accession>
<protein>
    <submittedName>
        <fullName evidence="1">PIG-L family deacetylase</fullName>
    </submittedName>
</protein>
<evidence type="ECO:0000313" key="1">
    <source>
        <dbReference type="EMBL" id="WXA90845.1"/>
    </source>
</evidence>
<dbReference type="PANTHER" id="PTHR12993:SF29">
    <property type="entry name" value="BLR3841 PROTEIN"/>
    <property type="match status" value="1"/>
</dbReference>
<evidence type="ECO:0000313" key="2">
    <source>
        <dbReference type="Proteomes" id="UP001379533"/>
    </source>
</evidence>
<dbReference type="InterPro" id="IPR024078">
    <property type="entry name" value="LmbE-like_dom_sf"/>
</dbReference>
<dbReference type="RefSeq" id="WP_394841465.1">
    <property type="nucleotide sequence ID" value="NZ_CP089982.1"/>
</dbReference>
<dbReference type="SUPFAM" id="SSF102588">
    <property type="entry name" value="LmbE-like"/>
    <property type="match status" value="1"/>
</dbReference>
<proteinExistence type="predicted"/>
<dbReference type="Pfam" id="PF02585">
    <property type="entry name" value="PIG-L"/>
    <property type="match status" value="1"/>
</dbReference>
<sequence>MKITIPRRWMLAGAAGAVLLTAWYAGSFFFRSRPAAASPATPSTPGHLSPVDILVFSPHPDDDVLGCSGVIQQAIADGKQVRVVFSTLGDAYTEAASLLLHKEATSLTETDYFELAKNRQQEAINAEGLLGVPAENLVFLGYPDGVLARVASAKTNAMVTSLFTHRSSTYGPIVTDYHSWAHGRAAPYYRDSVLGDFVEVLQQSTPERVYVADGADAHPDHAATFDLVKAAIAQTGYQGELRTFLVHSHGSPDEWPWPHAATPNRRYEQHTANGKTYPGDLPWPPDERVALTPEQAEVKRQAIMAHATQWNLPENKIPLGAFVKADEVFWANR</sequence>
<organism evidence="1 2">
    <name type="scientific">Pendulispora brunnea</name>
    <dbReference type="NCBI Taxonomy" id="2905690"/>
    <lineage>
        <taxon>Bacteria</taxon>
        <taxon>Pseudomonadati</taxon>
        <taxon>Myxococcota</taxon>
        <taxon>Myxococcia</taxon>
        <taxon>Myxococcales</taxon>
        <taxon>Sorangiineae</taxon>
        <taxon>Pendulisporaceae</taxon>
        <taxon>Pendulispora</taxon>
    </lineage>
</organism>
<dbReference type="EMBL" id="CP089982">
    <property type="protein sequence ID" value="WXA90845.1"/>
    <property type="molecule type" value="Genomic_DNA"/>
</dbReference>